<dbReference type="InterPro" id="IPR055629">
    <property type="entry name" value="DUF7205"/>
</dbReference>
<reference evidence="2" key="1">
    <citation type="submission" date="2020-05" db="EMBL/GenBank/DDBJ databases">
        <title>Genomics and ecology of novel Flavobacterium phages from the Baltic Sea.</title>
        <authorList>
            <person name="Hoetzinger M."/>
            <person name="Nilsson E."/>
            <person name="Holmfeldt K."/>
        </authorList>
    </citation>
    <scope>NUCLEOTIDE SEQUENCE [LARGE SCALE GENOMIC DNA]</scope>
</reference>
<proteinExistence type="predicted"/>
<name>A0A7G9V5E7_9CAUD</name>
<dbReference type="EMBL" id="MT497224">
    <property type="protein sequence ID" value="QNO01503.1"/>
    <property type="molecule type" value="Genomic_DNA"/>
</dbReference>
<protein>
    <submittedName>
        <fullName evidence="1">Uncharacterized protein</fullName>
    </submittedName>
</protein>
<evidence type="ECO:0000313" key="2">
    <source>
        <dbReference type="Proteomes" id="UP000516168"/>
    </source>
</evidence>
<accession>A0A7G9V5E7</accession>
<gene>
    <name evidence="1" type="ORF">barba13A_phanotate152</name>
</gene>
<sequence>MKDFTGKELKVGDLVIVAHVTGYSGEVGMKVTHVIAFCEKTNKILTENDQTFGYSPESVAKVWC</sequence>
<dbReference type="Proteomes" id="UP000516168">
    <property type="component" value="Segment"/>
</dbReference>
<dbReference type="Pfam" id="PF23835">
    <property type="entry name" value="DUF7205"/>
    <property type="match status" value="1"/>
</dbReference>
<organism evidence="1 2">
    <name type="scientific">Rheinheimera phage vB_RspM_barba_1-3A</name>
    <dbReference type="NCBI Taxonomy" id="2743846"/>
    <lineage>
        <taxon>Viruses</taxon>
        <taxon>Duplodnaviria</taxon>
        <taxon>Heunggongvirae</taxon>
        <taxon>Uroviricota</taxon>
        <taxon>Caudoviricetes</taxon>
        <taxon>Barbavirus</taxon>
        <taxon>Barbavirus barba18A</taxon>
    </lineage>
</organism>
<evidence type="ECO:0000313" key="1">
    <source>
        <dbReference type="EMBL" id="QNO01503.1"/>
    </source>
</evidence>